<feature type="region of interest" description="Disordered" evidence="1">
    <location>
        <begin position="69"/>
        <end position="117"/>
    </location>
</feature>
<feature type="compositionally biased region" description="Low complexity" evidence="1">
    <location>
        <begin position="79"/>
        <end position="98"/>
    </location>
</feature>
<dbReference type="Gramene" id="PGSC0003DMT400087880">
    <property type="protein sequence ID" value="PGSC0003DMT400087880"/>
    <property type="gene ID" value="PGSC0003DMG400037451"/>
</dbReference>
<keyword evidence="3" id="KW-1185">Reference proteome</keyword>
<organism evidence="2 3">
    <name type="scientific">Solanum tuberosum</name>
    <name type="common">Potato</name>
    <dbReference type="NCBI Taxonomy" id="4113"/>
    <lineage>
        <taxon>Eukaryota</taxon>
        <taxon>Viridiplantae</taxon>
        <taxon>Streptophyta</taxon>
        <taxon>Embryophyta</taxon>
        <taxon>Tracheophyta</taxon>
        <taxon>Spermatophyta</taxon>
        <taxon>Magnoliopsida</taxon>
        <taxon>eudicotyledons</taxon>
        <taxon>Gunneridae</taxon>
        <taxon>Pentapetalae</taxon>
        <taxon>asterids</taxon>
        <taxon>lamiids</taxon>
        <taxon>Solanales</taxon>
        <taxon>Solanaceae</taxon>
        <taxon>Solanoideae</taxon>
        <taxon>Solaneae</taxon>
        <taxon>Solanum</taxon>
    </lineage>
</organism>
<feature type="region of interest" description="Disordered" evidence="1">
    <location>
        <begin position="1"/>
        <end position="47"/>
    </location>
</feature>
<evidence type="ECO:0000313" key="3">
    <source>
        <dbReference type="Proteomes" id="UP000011115"/>
    </source>
</evidence>
<protein>
    <recommendedName>
        <fullName evidence="4">Integrase core domain containing protein</fullName>
    </recommendedName>
</protein>
<dbReference type="Proteomes" id="UP000011115">
    <property type="component" value="Unassembled WGS sequence"/>
</dbReference>
<reference evidence="3" key="1">
    <citation type="journal article" date="2011" name="Nature">
        <title>Genome sequence and analysis of the tuber crop potato.</title>
        <authorList>
            <consortium name="The Potato Genome Sequencing Consortium"/>
        </authorList>
    </citation>
    <scope>NUCLEOTIDE SEQUENCE [LARGE SCALE GENOMIC DNA]</scope>
    <source>
        <strain evidence="3">cv. DM1-3 516 R44</strain>
    </source>
</reference>
<reference evidence="2" key="2">
    <citation type="submission" date="2015-06" db="UniProtKB">
        <authorList>
            <consortium name="EnsemblPlants"/>
        </authorList>
    </citation>
    <scope>IDENTIFICATION</scope>
    <source>
        <strain evidence="2">DM1-3 516 R44</strain>
    </source>
</reference>
<dbReference type="HOGENOM" id="CLU_029307_1_3_1"/>
<dbReference type="PaxDb" id="4113-PGSC0003DMT400087880"/>
<name>M1DER6_SOLTU</name>
<evidence type="ECO:0000256" key="1">
    <source>
        <dbReference type="SAM" id="MobiDB-lite"/>
    </source>
</evidence>
<dbReference type="AlphaFoldDB" id="M1DER6"/>
<accession>M1DER6</accession>
<dbReference type="PANTHER" id="PTHR33180:SF31">
    <property type="entry name" value="POLYPROTEIN PROTEIN"/>
    <property type="match status" value="1"/>
</dbReference>
<dbReference type="InParanoid" id="M1DER6"/>
<proteinExistence type="predicted"/>
<feature type="compositionally biased region" description="Pro residues" evidence="1">
    <location>
        <begin position="99"/>
        <end position="116"/>
    </location>
</feature>
<dbReference type="PANTHER" id="PTHR33180">
    <property type="entry name" value="PHOTOSYSTEM II CP43 REACTION CENTER PROTEIN"/>
    <property type="match status" value="1"/>
</dbReference>
<evidence type="ECO:0000313" key="2">
    <source>
        <dbReference type="EnsemblPlants" id="PGSC0003DMT400087880"/>
    </source>
</evidence>
<dbReference type="EnsemblPlants" id="PGSC0003DMT400087880">
    <property type="protein sequence ID" value="PGSC0003DMT400087880"/>
    <property type="gene ID" value="PGSC0003DMG400037451"/>
</dbReference>
<sequence length="172" mass="19393">MLHTNLKAPPKKKATGITINEIGSRPLQKRKQNLPPGDKGKRKKYIARKATNVEPVVYVPEDEKPLLNLREELRAKNQPKATRTPSAATPPTTESVSTPAPPPAAPALPVATPPPRLLNRLKRNDLRTIIEENLLSVECLEGEHVDVLARIKYHKFEKFTRHRGPYIPSWVW</sequence>
<evidence type="ECO:0008006" key="4">
    <source>
        <dbReference type="Google" id="ProtNLM"/>
    </source>
</evidence>